<evidence type="ECO:0000313" key="2">
    <source>
        <dbReference type="Proteomes" id="UP000565455"/>
    </source>
</evidence>
<reference evidence="1 2" key="1">
    <citation type="submission" date="2020-08" db="EMBL/GenBank/DDBJ databases">
        <title>Genomic Encyclopedia of Type Strains, Phase IV (KMG-IV): sequencing the most valuable type-strain genomes for metagenomic binning, comparative biology and taxonomic classification.</title>
        <authorList>
            <person name="Goeker M."/>
        </authorList>
    </citation>
    <scope>NUCLEOTIDE SEQUENCE [LARGE SCALE GENOMIC DNA]</scope>
    <source>
        <strain evidence="1 2">DSM 5686</strain>
    </source>
</reference>
<comment type="caution">
    <text evidence="1">The sequence shown here is derived from an EMBL/GenBank/DDBJ whole genome shotgun (WGS) entry which is preliminary data.</text>
</comment>
<dbReference type="EMBL" id="JACJIM010000003">
    <property type="protein sequence ID" value="MBA9063161.1"/>
    <property type="molecule type" value="Genomic_DNA"/>
</dbReference>
<dbReference type="GeneID" id="96604245"/>
<dbReference type="RefSeq" id="WP_182592092.1">
    <property type="nucleotide sequence ID" value="NZ_JACJIM010000003.1"/>
</dbReference>
<organism evidence="1 2">
    <name type="scientific">Methylobacterium fujisawaense</name>
    <dbReference type="NCBI Taxonomy" id="107400"/>
    <lineage>
        <taxon>Bacteria</taxon>
        <taxon>Pseudomonadati</taxon>
        <taxon>Pseudomonadota</taxon>
        <taxon>Alphaproteobacteria</taxon>
        <taxon>Hyphomicrobiales</taxon>
        <taxon>Methylobacteriaceae</taxon>
        <taxon>Methylobacterium</taxon>
    </lineage>
</organism>
<accession>A0ABR6DAN5</accession>
<dbReference type="Proteomes" id="UP000565455">
    <property type="component" value="Unassembled WGS sequence"/>
</dbReference>
<keyword evidence="2" id="KW-1185">Reference proteome</keyword>
<protein>
    <recommendedName>
        <fullName evidence="3">CopG family transcriptional regulator</fullName>
    </recommendedName>
</protein>
<evidence type="ECO:0008006" key="3">
    <source>
        <dbReference type="Google" id="ProtNLM"/>
    </source>
</evidence>
<name>A0ABR6DAN5_9HYPH</name>
<sequence>MIDALDAAMLAASADGAPLTSRPDAVRYVLRDWLVGHGYLRHREDPEGAN</sequence>
<proteinExistence type="predicted"/>
<gene>
    <name evidence="1" type="ORF">GGQ91_002549</name>
</gene>
<evidence type="ECO:0000313" key="1">
    <source>
        <dbReference type="EMBL" id="MBA9063161.1"/>
    </source>
</evidence>